<dbReference type="EMBL" id="FWWR01000011">
    <property type="protein sequence ID" value="SMB90766.1"/>
    <property type="molecule type" value="Genomic_DNA"/>
</dbReference>
<gene>
    <name evidence="3" type="ORF">SAMN00017477_1682</name>
</gene>
<dbReference type="GO" id="GO:0003676">
    <property type="term" value="F:nucleic acid binding"/>
    <property type="evidence" value="ECO:0007669"/>
    <property type="project" value="InterPro"/>
</dbReference>
<reference evidence="4" key="1">
    <citation type="submission" date="2017-04" db="EMBL/GenBank/DDBJ databases">
        <authorList>
            <person name="Varghese N."/>
            <person name="Submissions S."/>
        </authorList>
    </citation>
    <scope>NUCLEOTIDE SEQUENCE [LARGE SCALE GENOMIC DNA]</scope>
    <source>
        <strain evidence="4">DSM 20463</strain>
    </source>
</reference>
<evidence type="ECO:0000313" key="4">
    <source>
        <dbReference type="Proteomes" id="UP000192368"/>
    </source>
</evidence>
<dbReference type="AlphaFoldDB" id="A0A1W1VBU2"/>
<dbReference type="GO" id="GO:0004519">
    <property type="term" value="F:endonuclease activity"/>
    <property type="evidence" value="ECO:0007669"/>
    <property type="project" value="UniProtKB-KW"/>
</dbReference>
<organism evidence="3 4">
    <name type="scientific">Peptoniphilus asaccharolyticus DSM 20463</name>
    <dbReference type="NCBI Taxonomy" id="573058"/>
    <lineage>
        <taxon>Bacteria</taxon>
        <taxon>Bacillati</taxon>
        <taxon>Bacillota</taxon>
        <taxon>Tissierellia</taxon>
        <taxon>Tissierellales</taxon>
        <taxon>Peptoniphilaceae</taxon>
        <taxon>Peptoniphilus</taxon>
    </lineage>
</organism>
<dbReference type="InterPro" id="IPR041527">
    <property type="entry name" value="YhcG_N"/>
</dbReference>
<evidence type="ECO:0000259" key="2">
    <source>
        <dbReference type="Pfam" id="PF17761"/>
    </source>
</evidence>
<dbReference type="InterPro" id="IPR053148">
    <property type="entry name" value="PD-DEXK-like_domain"/>
</dbReference>
<dbReference type="STRING" id="573058.SAMN00017477_1682"/>
<dbReference type="InterPro" id="IPR009362">
    <property type="entry name" value="YhcG_C"/>
</dbReference>
<keyword evidence="4" id="KW-1185">Reference proteome</keyword>
<evidence type="ECO:0000259" key="1">
    <source>
        <dbReference type="Pfam" id="PF06250"/>
    </source>
</evidence>
<dbReference type="Pfam" id="PF17761">
    <property type="entry name" value="DUF1016_N"/>
    <property type="match status" value="1"/>
</dbReference>
<feature type="domain" description="YhcG PDDEXK nuclease" evidence="1">
    <location>
        <begin position="193"/>
        <end position="346"/>
    </location>
</feature>
<dbReference type="PANTHER" id="PTHR30547:SF0">
    <property type="entry name" value="BLR8175 PROTEIN"/>
    <property type="match status" value="1"/>
</dbReference>
<dbReference type="Gene3D" id="3.40.1350.10">
    <property type="match status" value="1"/>
</dbReference>
<proteinExistence type="predicted"/>
<dbReference type="Pfam" id="PF06250">
    <property type="entry name" value="YhcG_C"/>
    <property type="match status" value="1"/>
</dbReference>
<protein>
    <submittedName>
        <fullName evidence="3">Predicted nuclease of restriction endonuclease-like (RecB) superfamily, DUF1016 family</fullName>
    </submittedName>
</protein>
<dbReference type="Proteomes" id="UP000192368">
    <property type="component" value="Unassembled WGS sequence"/>
</dbReference>
<keyword evidence="3" id="KW-0255">Endonuclease</keyword>
<dbReference type="OrthoDB" id="9801263at2"/>
<evidence type="ECO:0000313" key="3">
    <source>
        <dbReference type="EMBL" id="SMB90766.1"/>
    </source>
</evidence>
<accession>A0A1W1VBU2</accession>
<name>A0A1W1VBU2_PEPAS</name>
<keyword evidence="3" id="KW-0378">Hydrolase</keyword>
<feature type="domain" description="YhcG N-terminal" evidence="2">
    <location>
        <begin position="21"/>
        <end position="171"/>
    </location>
</feature>
<dbReference type="RefSeq" id="WP_084231231.1">
    <property type="nucleotide sequence ID" value="NZ_FWWR01000011.1"/>
</dbReference>
<sequence>MDKKDLTIISDSEYLQMLEKIKSSYKDRQLKAAVSVNSEMLKFYYSLGEEIIGLQAESKWGNGFYKKLSSDLQKEIPNVKGFSVTNLKYMKKFFEMYSSLNRPQPVDDLQISEIDRNFEMIFSVPWGHQRYIMDRCDGNLDKAFFFISKTLENNWSRAVLLNFLDTDLFDRQGKAITNFTSNLPSTQGELAEEITRDPYNFDFIAIRQNYDEKELKDALMDNIQKFLLELGTGFAFVGREYRLVVGSSEEFIDMLFYNIKLHCYVVVEVKISAFKPADIGQLGTYVTSVNHILKGEADNQTIGLLICKTKDNILAKYASESSKEPIGISEYQLSNLIPESFRGTLPSIEEIESELN</sequence>
<dbReference type="PANTHER" id="PTHR30547">
    <property type="entry name" value="UNCHARACTERIZED PROTEIN YHCG-RELATED"/>
    <property type="match status" value="1"/>
</dbReference>
<dbReference type="InterPro" id="IPR011856">
    <property type="entry name" value="tRNA_endonuc-like_dom_sf"/>
</dbReference>
<keyword evidence="3" id="KW-0540">Nuclease</keyword>